<dbReference type="AlphaFoldDB" id="A0A3M7MGT0"/>
<keyword evidence="2" id="KW-1185">Reference proteome</keyword>
<proteinExistence type="predicted"/>
<evidence type="ECO:0000313" key="1">
    <source>
        <dbReference type="EMBL" id="RMZ73731.1"/>
    </source>
</evidence>
<name>A0A3M7MGT0_9PLEO</name>
<protein>
    <submittedName>
        <fullName evidence="1">Uncharacterized protein</fullName>
    </submittedName>
</protein>
<gene>
    <name evidence="1" type="ORF">GMOD_00009491</name>
</gene>
<reference evidence="1 2" key="1">
    <citation type="journal article" date="2014" name="PLoS ONE">
        <title>De novo Genome Assembly of the Fungal Plant Pathogen Pyrenophora semeniperda.</title>
        <authorList>
            <person name="Soliai M.M."/>
            <person name="Meyer S.E."/>
            <person name="Udall J.A."/>
            <person name="Elzinga D.E."/>
            <person name="Hermansen R.A."/>
            <person name="Bodily P.M."/>
            <person name="Hart A.A."/>
            <person name="Coleman C.E."/>
        </authorList>
    </citation>
    <scope>NUCLEOTIDE SEQUENCE [LARGE SCALE GENOMIC DNA]</scope>
    <source>
        <strain evidence="1 2">CCB06</strain>
        <tissue evidence="1">Mycelium</tissue>
    </source>
</reference>
<evidence type="ECO:0000313" key="2">
    <source>
        <dbReference type="Proteomes" id="UP000265663"/>
    </source>
</evidence>
<accession>A0A3M7MGT0</accession>
<dbReference type="EMBL" id="KE747841">
    <property type="protein sequence ID" value="RMZ73731.1"/>
    <property type="molecule type" value="Genomic_DNA"/>
</dbReference>
<organism evidence="1 2">
    <name type="scientific">Pyrenophora seminiperda CCB06</name>
    <dbReference type="NCBI Taxonomy" id="1302712"/>
    <lineage>
        <taxon>Eukaryota</taxon>
        <taxon>Fungi</taxon>
        <taxon>Dikarya</taxon>
        <taxon>Ascomycota</taxon>
        <taxon>Pezizomycotina</taxon>
        <taxon>Dothideomycetes</taxon>
        <taxon>Pleosporomycetidae</taxon>
        <taxon>Pleosporales</taxon>
        <taxon>Pleosporineae</taxon>
        <taxon>Pleosporaceae</taxon>
        <taxon>Pyrenophora</taxon>
    </lineage>
</organism>
<dbReference type="Proteomes" id="UP000265663">
    <property type="component" value="Unassembled WGS sequence"/>
</dbReference>
<sequence>MATTVYIDFSKYSGTTSSRWTPSCTRWPASLFDSASSSLYVSSPSYV</sequence>